<organism evidence="2 3">
    <name type="scientific">Corticimicrobacter populi</name>
    <dbReference type="NCBI Taxonomy" id="2175229"/>
    <lineage>
        <taxon>Bacteria</taxon>
        <taxon>Pseudomonadati</taxon>
        <taxon>Pseudomonadota</taxon>
        <taxon>Betaproteobacteria</taxon>
        <taxon>Burkholderiales</taxon>
        <taxon>Alcaligenaceae</taxon>
        <taxon>Corticimicrobacter</taxon>
    </lineage>
</organism>
<dbReference type="Pfam" id="PF01243">
    <property type="entry name" value="PNPOx_N"/>
    <property type="match status" value="1"/>
</dbReference>
<reference evidence="3" key="1">
    <citation type="submission" date="2018-05" db="EMBL/GenBank/DDBJ databases">
        <authorList>
            <person name="Li Y."/>
        </authorList>
    </citation>
    <scope>NUCLEOTIDE SEQUENCE [LARGE SCALE GENOMIC DNA]</scope>
    <source>
        <strain evidence="3">3d-2-2</strain>
    </source>
</reference>
<evidence type="ECO:0000313" key="3">
    <source>
        <dbReference type="Proteomes" id="UP000245212"/>
    </source>
</evidence>
<comment type="caution">
    <text evidence="2">The sequence shown here is derived from an EMBL/GenBank/DDBJ whole genome shotgun (WGS) entry which is preliminary data.</text>
</comment>
<dbReference type="PIRSF" id="PIRSF004633">
    <property type="entry name" value="UCP_PLP_oxd"/>
    <property type="match status" value="1"/>
</dbReference>
<evidence type="ECO:0000259" key="1">
    <source>
        <dbReference type="Pfam" id="PF01243"/>
    </source>
</evidence>
<dbReference type="GO" id="GO:0005737">
    <property type="term" value="C:cytoplasm"/>
    <property type="evidence" value="ECO:0007669"/>
    <property type="project" value="UniProtKB-ARBA"/>
</dbReference>
<dbReference type="InterPro" id="IPR014419">
    <property type="entry name" value="HutZ"/>
</dbReference>
<gene>
    <name evidence="2" type="ORF">DD235_05025</name>
</gene>
<dbReference type="SUPFAM" id="SSF50475">
    <property type="entry name" value="FMN-binding split barrel"/>
    <property type="match status" value="1"/>
</dbReference>
<evidence type="ECO:0000313" key="2">
    <source>
        <dbReference type="EMBL" id="PWF25627.1"/>
    </source>
</evidence>
<dbReference type="InterPro" id="IPR011576">
    <property type="entry name" value="Pyridox_Oxase_N"/>
</dbReference>
<accession>A0A2V1K7Y9</accession>
<proteinExistence type="predicted"/>
<sequence length="166" mass="18221">MFHESRLDLALRTLVQQQRVAALGTLAPDGTPFVSMVPYVLLPQGPDMVLHVSGLAAHARHMQADPRVSLLVMQPEADGQGVHDLGRVTLLGKARFLAADEAGCQECREAYLNRFPEAEMMTQLADFRFVLVRLREARQVAGFGAARSLDAEQLSRCLGRNAPLSE</sequence>
<keyword evidence="3" id="KW-1185">Reference proteome</keyword>
<dbReference type="InterPro" id="IPR012349">
    <property type="entry name" value="Split_barrel_FMN-bd"/>
</dbReference>
<dbReference type="Gene3D" id="2.30.110.10">
    <property type="entry name" value="Electron Transport, Fmn-binding Protein, Chain A"/>
    <property type="match status" value="1"/>
</dbReference>
<dbReference type="RefSeq" id="WP_109061034.1">
    <property type="nucleotide sequence ID" value="NZ_QETA01000001.1"/>
</dbReference>
<dbReference type="PANTHER" id="PTHR13343:SF17">
    <property type="entry name" value="CELLULAR REPRESSOR OF E1A-STIMULATED GENES, ISOFORM A"/>
    <property type="match status" value="1"/>
</dbReference>
<feature type="domain" description="Pyridoxamine 5'-phosphate oxidase N-terminal" evidence="1">
    <location>
        <begin position="10"/>
        <end position="140"/>
    </location>
</feature>
<dbReference type="Proteomes" id="UP000245212">
    <property type="component" value="Unassembled WGS sequence"/>
</dbReference>
<dbReference type="EMBL" id="QETA01000001">
    <property type="protein sequence ID" value="PWF25627.1"/>
    <property type="molecule type" value="Genomic_DNA"/>
</dbReference>
<protein>
    <submittedName>
        <fullName evidence="2">Pyridoxamine 5'-phosphate oxidase</fullName>
    </submittedName>
</protein>
<dbReference type="AlphaFoldDB" id="A0A2V1K7Y9"/>
<name>A0A2V1K7Y9_9BURK</name>
<dbReference type="PANTHER" id="PTHR13343">
    <property type="entry name" value="CREG1 PROTEIN"/>
    <property type="match status" value="1"/>
</dbReference>